<name>A0A645E3E3_9ZZZZ</name>
<dbReference type="AlphaFoldDB" id="A0A645E3E3"/>
<gene>
    <name evidence="1" type="ORF">SDC9_142233</name>
</gene>
<accession>A0A645E3E3</accession>
<protein>
    <submittedName>
        <fullName evidence="1">Uncharacterized protein</fullName>
    </submittedName>
</protein>
<reference evidence="1" key="1">
    <citation type="submission" date="2019-08" db="EMBL/GenBank/DDBJ databases">
        <authorList>
            <person name="Kucharzyk K."/>
            <person name="Murdoch R.W."/>
            <person name="Higgins S."/>
            <person name="Loffler F."/>
        </authorList>
    </citation>
    <scope>NUCLEOTIDE SEQUENCE</scope>
</reference>
<evidence type="ECO:0000313" key="1">
    <source>
        <dbReference type="EMBL" id="MPM95082.1"/>
    </source>
</evidence>
<dbReference type="EMBL" id="VSSQ01041615">
    <property type="protein sequence ID" value="MPM95082.1"/>
    <property type="molecule type" value="Genomic_DNA"/>
</dbReference>
<sequence>MPYRFTTGDIKKIASRLGLQKVRDKVWSGTDIKGQFLQTYIHDHGDGVQIKTGTAKRQAEQMGFSDLEDMYDFLKNNRRKR</sequence>
<proteinExistence type="predicted"/>
<organism evidence="1">
    <name type="scientific">bioreactor metagenome</name>
    <dbReference type="NCBI Taxonomy" id="1076179"/>
    <lineage>
        <taxon>unclassified sequences</taxon>
        <taxon>metagenomes</taxon>
        <taxon>ecological metagenomes</taxon>
    </lineage>
</organism>
<comment type="caution">
    <text evidence="1">The sequence shown here is derived from an EMBL/GenBank/DDBJ whole genome shotgun (WGS) entry which is preliminary data.</text>
</comment>